<organism evidence="1 2">
    <name type="scientific">Sphagnum jensenii</name>
    <dbReference type="NCBI Taxonomy" id="128206"/>
    <lineage>
        <taxon>Eukaryota</taxon>
        <taxon>Viridiplantae</taxon>
        <taxon>Streptophyta</taxon>
        <taxon>Embryophyta</taxon>
        <taxon>Bryophyta</taxon>
        <taxon>Sphagnophytina</taxon>
        <taxon>Sphagnopsida</taxon>
        <taxon>Sphagnales</taxon>
        <taxon>Sphagnaceae</taxon>
        <taxon>Sphagnum</taxon>
    </lineage>
</organism>
<dbReference type="EMBL" id="CAXAQS010000823">
    <property type="protein sequence ID" value="CAK9253347.1"/>
    <property type="molecule type" value="Genomic_DNA"/>
</dbReference>
<accession>A0ABP0VIK9</accession>
<dbReference type="Proteomes" id="UP001497444">
    <property type="component" value="Unassembled WGS sequence"/>
</dbReference>
<proteinExistence type="predicted"/>
<evidence type="ECO:0000313" key="2">
    <source>
        <dbReference type="Proteomes" id="UP001497444"/>
    </source>
</evidence>
<dbReference type="SUPFAM" id="SSF47616">
    <property type="entry name" value="GST C-terminal domain-like"/>
    <property type="match status" value="1"/>
</dbReference>
<name>A0ABP0VIK9_9BRYO</name>
<comment type="caution">
    <text evidence="1">The sequence shown here is derived from an EMBL/GenBank/DDBJ whole genome shotgun (WGS) entry which is preliminary data.</text>
</comment>
<dbReference type="Gene3D" id="1.20.1050.10">
    <property type="match status" value="1"/>
</dbReference>
<evidence type="ECO:0000313" key="1">
    <source>
        <dbReference type="EMBL" id="CAK9253347.1"/>
    </source>
</evidence>
<reference evidence="1" key="1">
    <citation type="submission" date="2024-02" db="EMBL/GenBank/DDBJ databases">
        <authorList>
            <consortium name="ELIXIR-Norway"/>
            <consortium name="Elixir Norway"/>
        </authorList>
    </citation>
    <scope>NUCLEOTIDE SEQUENCE</scope>
</reference>
<dbReference type="PANTHER" id="PTHR44051:SF22">
    <property type="entry name" value="DISULFIDE-BOND OXIDOREDUCTASE YGHU"/>
    <property type="match status" value="1"/>
</dbReference>
<dbReference type="Gene3D" id="3.40.30.10">
    <property type="entry name" value="Glutaredoxin"/>
    <property type="match status" value="1"/>
</dbReference>
<dbReference type="InterPro" id="IPR036282">
    <property type="entry name" value="Glutathione-S-Trfase_C_sf"/>
</dbReference>
<protein>
    <submittedName>
        <fullName evidence="1">Uncharacterized protein</fullName>
    </submittedName>
</protein>
<dbReference type="PANTHER" id="PTHR44051">
    <property type="entry name" value="GLUTATHIONE S-TRANSFERASE-RELATED"/>
    <property type="match status" value="1"/>
</dbReference>
<sequence>MLEELGIDYDAHGLLSLDSIFDSDYHDTMAVINIGKGEQFTSGFVAVNPNSKIPCAIDRNGPCGYKHSSGITAAEFLSVDQYSNVQAWLARLKERPGVQRGITVCSNGVGKPWLTPVTAPADTIAPAPAAAATTPAVATESKK</sequence>
<gene>
    <name evidence="1" type="ORF">CSSPJE1EN1_LOCUS28725</name>
</gene>
<keyword evidence="2" id="KW-1185">Reference proteome</keyword>